<dbReference type="EMBL" id="JACIDU010000007">
    <property type="protein sequence ID" value="MBB4103633.1"/>
    <property type="molecule type" value="Genomic_DNA"/>
</dbReference>
<accession>A0A7W6K1W4</accession>
<organism evidence="2 3">
    <name type="scientific">Allorhizobium borbori</name>
    <dbReference type="NCBI Taxonomy" id="485907"/>
    <lineage>
        <taxon>Bacteria</taxon>
        <taxon>Pseudomonadati</taxon>
        <taxon>Pseudomonadota</taxon>
        <taxon>Alphaproteobacteria</taxon>
        <taxon>Hyphomicrobiales</taxon>
        <taxon>Rhizobiaceae</taxon>
        <taxon>Rhizobium/Agrobacterium group</taxon>
        <taxon>Allorhizobium</taxon>
    </lineage>
</organism>
<evidence type="ECO:0008006" key="4">
    <source>
        <dbReference type="Google" id="ProtNLM"/>
    </source>
</evidence>
<reference evidence="2 3" key="1">
    <citation type="submission" date="2020-08" db="EMBL/GenBank/DDBJ databases">
        <title>Genomic Encyclopedia of Type Strains, Phase IV (KMG-IV): sequencing the most valuable type-strain genomes for metagenomic binning, comparative biology and taxonomic classification.</title>
        <authorList>
            <person name="Goeker M."/>
        </authorList>
    </citation>
    <scope>NUCLEOTIDE SEQUENCE [LARGE SCALE GENOMIC DNA]</scope>
    <source>
        <strain evidence="2 3">DSM 26385</strain>
    </source>
</reference>
<dbReference type="Proteomes" id="UP000584824">
    <property type="component" value="Unassembled WGS sequence"/>
</dbReference>
<dbReference type="AlphaFoldDB" id="A0A7W6K1W4"/>
<feature type="chain" id="PRO_5031143945" description="SHOCT domain-containing protein" evidence="1">
    <location>
        <begin position="25"/>
        <end position="132"/>
    </location>
</feature>
<protein>
    <recommendedName>
        <fullName evidence="4">SHOCT domain-containing protein</fullName>
    </recommendedName>
</protein>
<sequence length="132" mass="13791">MIPLEPMALLKRAAFVAAFGAALAGCASNNVGTEKGPMATPQVVTVVPGVPQGAPATGPQKTGYYPGFSQPLTSASLQMTDEEAAAQQSQLTALGAAKRRGTISEAEYKRREAELRKLATQHGQQTLDEIAH</sequence>
<keyword evidence="3" id="KW-1185">Reference proteome</keyword>
<name>A0A7W6K1W4_9HYPH</name>
<evidence type="ECO:0000313" key="2">
    <source>
        <dbReference type="EMBL" id="MBB4103633.1"/>
    </source>
</evidence>
<keyword evidence="1" id="KW-0732">Signal</keyword>
<feature type="signal peptide" evidence="1">
    <location>
        <begin position="1"/>
        <end position="24"/>
    </location>
</feature>
<proteinExistence type="predicted"/>
<gene>
    <name evidence="2" type="ORF">GGQ66_002191</name>
</gene>
<dbReference type="RefSeq" id="WP_183792333.1">
    <property type="nucleotide sequence ID" value="NZ_JACIDU010000007.1"/>
</dbReference>
<evidence type="ECO:0000256" key="1">
    <source>
        <dbReference type="SAM" id="SignalP"/>
    </source>
</evidence>
<comment type="caution">
    <text evidence="2">The sequence shown here is derived from an EMBL/GenBank/DDBJ whole genome shotgun (WGS) entry which is preliminary data.</text>
</comment>
<evidence type="ECO:0000313" key="3">
    <source>
        <dbReference type="Proteomes" id="UP000584824"/>
    </source>
</evidence>